<evidence type="ECO:0000256" key="13">
    <source>
        <dbReference type="ARBA" id="ARBA00043078"/>
    </source>
</evidence>
<dbReference type="AlphaFoldDB" id="A0A6G0XFZ3"/>
<keyword evidence="5" id="KW-0378">Hydrolase</keyword>
<keyword evidence="7" id="KW-0325">Glycoprotein</keyword>
<evidence type="ECO:0000256" key="5">
    <source>
        <dbReference type="ARBA" id="ARBA00022801"/>
    </source>
</evidence>
<evidence type="ECO:0000256" key="12">
    <source>
        <dbReference type="ARBA" id="ARBA00042373"/>
    </source>
</evidence>
<comment type="catalytic activity">
    <reaction evidence="1">
        <text>Hydrolysis of (1-&gt;3)-beta-D-glucosidic linkages in (1-&gt;3)-beta-D-glucans.</text>
        <dbReference type="EC" id="3.2.1.39"/>
    </reaction>
</comment>
<keyword evidence="8" id="KW-0119">Carbohydrate metabolism</keyword>
<dbReference type="Proteomes" id="UP000481153">
    <property type="component" value="Unassembled WGS sequence"/>
</dbReference>
<keyword evidence="9" id="KW-0961">Cell wall biogenesis/degradation</keyword>
<evidence type="ECO:0000256" key="1">
    <source>
        <dbReference type="ARBA" id="ARBA00000382"/>
    </source>
</evidence>
<feature type="compositionally biased region" description="Pro residues" evidence="14">
    <location>
        <begin position="589"/>
        <end position="610"/>
    </location>
</feature>
<dbReference type="VEuPathDB" id="FungiDB:AeMF1_015326"/>
<evidence type="ECO:0000313" key="16">
    <source>
        <dbReference type="EMBL" id="KAF0739167.1"/>
    </source>
</evidence>
<dbReference type="InterPro" id="IPR017853">
    <property type="entry name" value="GH"/>
</dbReference>
<keyword evidence="10" id="KW-0624">Polysaccharide degradation</keyword>
<evidence type="ECO:0000256" key="7">
    <source>
        <dbReference type="ARBA" id="ARBA00023180"/>
    </source>
</evidence>
<comment type="subcellular location">
    <subcellularLocation>
        <location evidence="2">Cell membrane</location>
    </subcellularLocation>
</comment>
<feature type="chain" id="PRO_5026201057" description="glucan endo-1,3-beta-D-glucosidase" evidence="15">
    <location>
        <begin position="17"/>
        <end position="895"/>
    </location>
</feature>
<evidence type="ECO:0000256" key="10">
    <source>
        <dbReference type="ARBA" id="ARBA00023326"/>
    </source>
</evidence>
<keyword evidence="4" id="KW-1003">Cell membrane</keyword>
<dbReference type="GO" id="GO:0042973">
    <property type="term" value="F:glucan endo-1,3-beta-D-glucosidase activity"/>
    <property type="evidence" value="ECO:0007669"/>
    <property type="project" value="UniProtKB-EC"/>
</dbReference>
<evidence type="ECO:0000256" key="6">
    <source>
        <dbReference type="ARBA" id="ARBA00023136"/>
    </source>
</evidence>
<comment type="function">
    <text evidence="11">Glucanases play a role in cell expansion during growth, in cell-cell fusion during mating, and in spore release during sporulation. This enzyme may be involved in beta-glucan degradation. Active on laminarin and lichenan.</text>
</comment>
<organism evidence="16 17">
    <name type="scientific">Aphanomyces euteiches</name>
    <dbReference type="NCBI Taxonomy" id="100861"/>
    <lineage>
        <taxon>Eukaryota</taxon>
        <taxon>Sar</taxon>
        <taxon>Stramenopiles</taxon>
        <taxon>Oomycota</taxon>
        <taxon>Saprolegniomycetes</taxon>
        <taxon>Saprolegniales</taxon>
        <taxon>Verrucalvaceae</taxon>
        <taxon>Aphanomyces</taxon>
    </lineage>
</organism>
<reference evidence="16 17" key="1">
    <citation type="submission" date="2019-07" db="EMBL/GenBank/DDBJ databases">
        <title>Genomics analysis of Aphanomyces spp. identifies a new class of oomycete effector associated with host adaptation.</title>
        <authorList>
            <person name="Gaulin E."/>
        </authorList>
    </citation>
    <scope>NUCLEOTIDE SEQUENCE [LARGE SCALE GENOMIC DNA]</scope>
    <source>
        <strain evidence="16 17">ATCC 201684</strain>
    </source>
</reference>
<evidence type="ECO:0000256" key="11">
    <source>
        <dbReference type="ARBA" id="ARBA00037649"/>
    </source>
</evidence>
<evidence type="ECO:0000256" key="14">
    <source>
        <dbReference type="SAM" id="MobiDB-lite"/>
    </source>
</evidence>
<dbReference type="PANTHER" id="PTHR16631">
    <property type="entry name" value="GLUCAN 1,3-BETA-GLUCOSIDASE"/>
    <property type="match status" value="1"/>
</dbReference>
<name>A0A6G0XFZ3_9STRA</name>
<protein>
    <recommendedName>
        <fullName evidence="3">glucan endo-1,3-beta-D-glucosidase</fullName>
        <ecNumber evidence="3">3.2.1.39</ecNumber>
    </recommendedName>
    <alternativeName>
        <fullName evidence="13">Endo-1,3-beta-glucanase btgC</fullName>
    </alternativeName>
    <alternativeName>
        <fullName evidence="12">Laminarinase btgC</fullName>
    </alternativeName>
</protein>
<evidence type="ECO:0000256" key="9">
    <source>
        <dbReference type="ARBA" id="ARBA00023316"/>
    </source>
</evidence>
<dbReference type="EMBL" id="VJMJ01000066">
    <property type="protein sequence ID" value="KAF0739167.1"/>
    <property type="molecule type" value="Genomic_DNA"/>
</dbReference>
<keyword evidence="6" id="KW-0472">Membrane</keyword>
<feature type="region of interest" description="Disordered" evidence="14">
    <location>
        <begin position="585"/>
        <end position="610"/>
    </location>
</feature>
<evidence type="ECO:0000256" key="2">
    <source>
        <dbReference type="ARBA" id="ARBA00004236"/>
    </source>
</evidence>
<keyword evidence="15" id="KW-0732">Signal</keyword>
<keyword evidence="17" id="KW-1185">Reference proteome</keyword>
<feature type="signal peptide" evidence="15">
    <location>
        <begin position="1"/>
        <end position="16"/>
    </location>
</feature>
<dbReference type="EC" id="3.2.1.39" evidence="3"/>
<dbReference type="PANTHER" id="PTHR16631:SF17">
    <property type="entry name" value="GLUCAN ENDO-1,3-BETA-GLUCOSIDASE BTGC"/>
    <property type="match status" value="1"/>
</dbReference>
<evidence type="ECO:0000256" key="8">
    <source>
        <dbReference type="ARBA" id="ARBA00023277"/>
    </source>
</evidence>
<evidence type="ECO:0000256" key="4">
    <source>
        <dbReference type="ARBA" id="ARBA00022475"/>
    </source>
</evidence>
<gene>
    <name evidence="16" type="ORF">Ae201684_005093</name>
</gene>
<evidence type="ECO:0000256" key="15">
    <source>
        <dbReference type="SAM" id="SignalP"/>
    </source>
</evidence>
<evidence type="ECO:0000313" key="17">
    <source>
        <dbReference type="Proteomes" id="UP000481153"/>
    </source>
</evidence>
<dbReference type="GO" id="GO:0000272">
    <property type="term" value="P:polysaccharide catabolic process"/>
    <property type="evidence" value="ECO:0007669"/>
    <property type="project" value="UniProtKB-KW"/>
</dbReference>
<dbReference type="Gene3D" id="3.20.20.80">
    <property type="entry name" value="Glycosidases"/>
    <property type="match status" value="1"/>
</dbReference>
<accession>A0A6G0XFZ3</accession>
<comment type="caution">
    <text evidence="16">The sequence shown here is derived from an EMBL/GenBank/DDBJ whole genome shotgun (WGS) entry which is preliminary data.</text>
</comment>
<proteinExistence type="predicted"/>
<dbReference type="GO" id="GO:0071555">
    <property type="term" value="P:cell wall organization"/>
    <property type="evidence" value="ECO:0007669"/>
    <property type="project" value="UniProtKB-KW"/>
</dbReference>
<dbReference type="InterPro" id="IPR050732">
    <property type="entry name" value="Beta-glucan_modifiers"/>
</dbReference>
<dbReference type="SUPFAM" id="SSF51445">
    <property type="entry name" value="(Trans)glycosidases"/>
    <property type="match status" value="3"/>
</dbReference>
<evidence type="ECO:0000256" key="3">
    <source>
        <dbReference type="ARBA" id="ARBA00012780"/>
    </source>
</evidence>
<sequence>MLFKLAATWAVVAAQAGVFYAPEHNPTLNSTNTTQLAAAIDADFALIQTYYTVIRTAQASYFGVPIAPIAKKYGLGLYLGVDGSPSSLDEQVAAAVSAIQSFPGTVRAVLVGCDALEPFGALNVSSLVSRISTVKSCIQTVSRSVPIGTSQRVEAWLNANTSSLAAAVDVVGVQIYPYLNPAYSSAAPLALLESAWTNLSARFPAEKLLVTETGFPTATDRQPSTNPALSVANATRYFVAFSQSKYAGIWASFFDKSTTSSRYGMPESQFFGLYTATGSNKYILPSVNLESAKLSFFTPGVCYSPFHAQEYPLNGGSAANLPIALDADFKLLAQYFSVVRTYYSSYMGYDVASYAAKYNVQLFLGVYMTREAWNSTQETAAITAAIKYPNTIAAILVGNENVAPFGPFAASLIVERINFIRNQIRQATGRNVAVGTVQRATEWLNPAMQADMQYIAANSDIIGVNIYPFFDNGYQSSNPLALLHAIWNQMLALYPASKLRLTETGFSTGGAPSSIAPRNKPTLANAMQFYNAFQTWIPKAGGGEAFWYTMFDLRADDRTQPEELEKYFGFFTANREPKAINFPLVRQLTPPPTPPPPPPPPTPPPPSPPTTPALLGVLYSPFHADEYPNDVKNLGAAIALDLLVIRSRFSTIRTAYANFYGVDIMPYAAAAGFQVYLGVGMTRESWFPDQIASAISAVRYFPSSVQALLVGCENAYVGDYFSAGDILNAMNSLRSQIQSQTGRTAVRMGTVQRISEWLNPALRSNMVALANACDVIGVTVSLYDSDNLSSPAAAVLDKWWSQLTAIYPASKLHLMDVGYPTQGPSAAAATGNRPSVAQAQAFYDAVRAWQTSRSASTWFASFYDDKPTTPNAEFTGFFTAQRQPKASNYPLATSS</sequence>
<dbReference type="GO" id="GO:0005886">
    <property type="term" value="C:plasma membrane"/>
    <property type="evidence" value="ECO:0007669"/>
    <property type="project" value="UniProtKB-SubCell"/>
</dbReference>